<sequence length="89" mass="10145">MPLPKVKIIEDNTRAEMIAAYKKQFCDEAQKQAKKEANDKAKTAEGQALLARVKNEIREELRAEVEANHLPTLRKQAKEELLAQMAQLE</sequence>
<keyword evidence="2" id="KW-1185">Reference proteome</keyword>
<evidence type="ECO:0000313" key="1">
    <source>
        <dbReference type="EMBL" id="KAK3173419.1"/>
    </source>
</evidence>
<reference evidence="1" key="1">
    <citation type="submission" date="2022-11" db="EMBL/GenBank/DDBJ databases">
        <title>Chromosomal genome sequence assembly and mating type (MAT) locus characterization of the leprose asexual lichenized fungus Lepraria neglecta (Nyl.) Erichsen.</title>
        <authorList>
            <person name="Allen J.L."/>
            <person name="Pfeffer B."/>
        </authorList>
    </citation>
    <scope>NUCLEOTIDE SEQUENCE</scope>
    <source>
        <strain evidence="1">Allen 5258</strain>
    </source>
</reference>
<dbReference type="Proteomes" id="UP001276659">
    <property type="component" value="Unassembled WGS sequence"/>
</dbReference>
<proteinExistence type="predicted"/>
<protein>
    <submittedName>
        <fullName evidence="1">Uncharacterized protein</fullName>
    </submittedName>
</protein>
<gene>
    <name evidence="1" type="ORF">OEA41_006748</name>
</gene>
<accession>A0AAD9Z8J9</accession>
<name>A0AAD9Z8J9_9LECA</name>
<dbReference type="EMBL" id="JASNWA010000007">
    <property type="protein sequence ID" value="KAK3173419.1"/>
    <property type="molecule type" value="Genomic_DNA"/>
</dbReference>
<comment type="caution">
    <text evidence="1">The sequence shown here is derived from an EMBL/GenBank/DDBJ whole genome shotgun (WGS) entry which is preliminary data.</text>
</comment>
<evidence type="ECO:0000313" key="2">
    <source>
        <dbReference type="Proteomes" id="UP001276659"/>
    </source>
</evidence>
<dbReference type="AlphaFoldDB" id="A0AAD9Z8J9"/>
<organism evidence="1 2">
    <name type="scientific">Lepraria neglecta</name>
    <dbReference type="NCBI Taxonomy" id="209136"/>
    <lineage>
        <taxon>Eukaryota</taxon>
        <taxon>Fungi</taxon>
        <taxon>Dikarya</taxon>
        <taxon>Ascomycota</taxon>
        <taxon>Pezizomycotina</taxon>
        <taxon>Lecanoromycetes</taxon>
        <taxon>OSLEUM clade</taxon>
        <taxon>Lecanoromycetidae</taxon>
        <taxon>Lecanorales</taxon>
        <taxon>Lecanorineae</taxon>
        <taxon>Stereocaulaceae</taxon>
        <taxon>Lepraria</taxon>
    </lineage>
</organism>